<keyword evidence="5" id="KW-0677">Repeat</keyword>
<dbReference type="Pfam" id="PF00153">
    <property type="entry name" value="Mito_carr"/>
    <property type="match status" value="1"/>
</dbReference>
<organism evidence="10">
    <name type="scientific">Volvox carteri f. nagariensis</name>
    <dbReference type="NCBI Taxonomy" id="3068"/>
    <lineage>
        <taxon>Eukaryota</taxon>
        <taxon>Viridiplantae</taxon>
        <taxon>Chlorophyta</taxon>
        <taxon>core chlorophytes</taxon>
        <taxon>Chlorophyceae</taxon>
        <taxon>CS clade</taxon>
        <taxon>Chlamydomonadales</taxon>
        <taxon>Volvocaceae</taxon>
        <taxon>Volvox</taxon>
    </lineage>
</organism>
<evidence type="ECO:0000256" key="1">
    <source>
        <dbReference type="ARBA" id="ARBA00004141"/>
    </source>
</evidence>
<dbReference type="InterPro" id="IPR023395">
    <property type="entry name" value="MCP_dom_sf"/>
</dbReference>
<dbReference type="Gene3D" id="1.50.40.10">
    <property type="entry name" value="Mitochondrial carrier domain"/>
    <property type="match status" value="1"/>
</dbReference>
<proteinExistence type="inferred from homology"/>
<dbReference type="AlphaFoldDB" id="D9CJ20"/>
<dbReference type="SUPFAM" id="SSF103506">
    <property type="entry name" value="Mitochondrial carrier"/>
    <property type="match status" value="1"/>
</dbReference>
<keyword evidence="3 9" id="KW-0813">Transport</keyword>
<evidence type="ECO:0000256" key="9">
    <source>
        <dbReference type="RuleBase" id="RU000488"/>
    </source>
</evidence>
<evidence type="ECO:0000256" key="6">
    <source>
        <dbReference type="ARBA" id="ARBA00022989"/>
    </source>
</evidence>
<feature type="repeat" description="Solcar" evidence="8">
    <location>
        <begin position="67"/>
        <end position="146"/>
    </location>
</feature>
<dbReference type="EMBL" id="GU784915">
    <property type="protein sequence ID" value="ADI46879.1"/>
    <property type="molecule type" value="Genomic_DNA"/>
</dbReference>
<protein>
    <submittedName>
        <fullName evidence="10">UCP2f</fullName>
    </submittedName>
</protein>
<evidence type="ECO:0000313" key="10">
    <source>
        <dbReference type="EMBL" id="ADI46879.1"/>
    </source>
</evidence>
<dbReference type="GO" id="GO:0016020">
    <property type="term" value="C:membrane"/>
    <property type="evidence" value="ECO:0007669"/>
    <property type="project" value="UniProtKB-SubCell"/>
</dbReference>
<sequence length="259" mass="27582">MQLQGHRAPGIPLPGLVRRAPCGRGDFRTATSIVREGGIISLWKGLPPAVPRGFLYGGELGLYGPCKDSPITGRQALAGDGRCYESPPKTRLQAKGSRRQGTWGIVGNVVKESGVAGLWRGAAPSMTRAALLTLSQVATYDIVKHEVMRQTGGDDYLPTFLAASLITGLVTTTITIPVNVLKTRMFVAGAGWSANYAGLGPLTAIRFLISELLRLQLGLDGLLDSGDRIICSLLAYTAVQIHDPAFIPFKLTTCVGRNI</sequence>
<dbReference type="PANTHER" id="PTHR45618">
    <property type="entry name" value="MITOCHONDRIAL DICARBOXYLATE CARRIER-RELATED"/>
    <property type="match status" value="1"/>
</dbReference>
<evidence type="ECO:0000256" key="2">
    <source>
        <dbReference type="ARBA" id="ARBA00006375"/>
    </source>
</evidence>
<evidence type="ECO:0000256" key="8">
    <source>
        <dbReference type="PROSITE-ProRule" id="PRU00282"/>
    </source>
</evidence>
<keyword evidence="6" id="KW-1133">Transmembrane helix</keyword>
<gene>
    <name evidence="10" type="primary">UCP2f</name>
</gene>
<dbReference type="InterPro" id="IPR018108">
    <property type="entry name" value="MCP_transmembrane"/>
</dbReference>
<keyword evidence="4 8" id="KW-0812">Transmembrane</keyword>
<evidence type="ECO:0000256" key="3">
    <source>
        <dbReference type="ARBA" id="ARBA00022448"/>
    </source>
</evidence>
<dbReference type="InterPro" id="IPR050391">
    <property type="entry name" value="Mito_Metabolite_Transporter"/>
</dbReference>
<name>D9CJ20_VOLCA</name>
<reference evidence="10" key="1">
    <citation type="journal article" date="2010" name="Science">
        <title>Evolution of an expanded sex-determining locus in Volvox.</title>
        <authorList>
            <person name="Ferris P."/>
            <person name="Olson B.J."/>
            <person name="De Hoff P.L."/>
            <person name="Douglass S."/>
            <person name="Casero D."/>
            <person name="Prochnik S."/>
            <person name="Geng S."/>
            <person name="Rai R."/>
            <person name="Grimwood J."/>
            <person name="Schmutz J."/>
            <person name="Nishii I."/>
            <person name="Hamaji T."/>
            <person name="Nozaki H."/>
            <person name="Pellegrini M."/>
            <person name="Umen J.G."/>
        </authorList>
    </citation>
    <scope>NUCLEOTIDE SEQUENCE</scope>
    <source>
        <strain evidence="10">Eve</strain>
    </source>
</reference>
<keyword evidence="7 8" id="KW-0472">Membrane</keyword>
<accession>D9CJ20</accession>
<evidence type="ECO:0000256" key="5">
    <source>
        <dbReference type="ARBA" id="ARBA00022737"/>
    </source>
</evidence>
<evidence type="ECO:0000256" key="4">
    <source>
        <dbReference type="ARBA" id="ARBA00022692"/>
    </source>
</evidence>
<dbReference type="PROSITE" id="PS50920">
    <property type="entry name" value="SOLCAR"/>
    <property type="match status" value="1"/>
</dbReference>
<comment type="subcellular location">
    <subcellularLocation>
        <location evidence="1">Membrane</location>
        <topology evidence="1">Multi-pass membrane protein</topology>
    </subcellularLocation>
</comment>
<evidence type="ECO:0000256" key="7">
    <source>
        <dbReference type="ARBA" id="ARBA00023136"/>
    </source>
</evidence>
<comment type="similarity">
    <text evidence="2 9">Belongs to the mitochondrial carrier (TC 2.A.29) family.</text>
</comment>